<proteinExistence type="inferred from homology"/>
<dbReference type="InterPro" id="IPR053876">
    <property type="entry name" value="Phage_int_M"/>
</dbReference>
<dbReference type="Gene3D" id="1.10.443.10">
    <property type="entry name" value="Intergrase catalytic core"/>
    <property type="match status" value="1"/>
</dbReference>
<evidence type="ECO:0000313" key="6">
    <source>
        <dbReference type="EMBL" id="MCK8787690.1"/>
    </source>
</evidence>
<keyword evidence="4" id="KW-0233">DNA recombination</keyword>
<keyword evidence="2" id="KW-0229">DNA integration</keyword>
<evidence type="ECO:0000313" key="7">
    <source>
        <dbReference type="Proteomes" id="UP001139516"/>
    </source>
</evidence>
<dbReference type="Pfam" id="PF00589">
    <property type="entry name" value="Phage_integrase"/>
    <property type="match status" value="1"/>
</dbReference>
<dbReference type="RefSeq" id="WP_248669740.1">
    <property type="nucleotide sequence ID" value="NZ_JALPRX010000139.1"/>
</dbReference>
<comment type="similarity">
    <text evidence="1">Belongs to the 'phage' integrase family.</text>
</comment>
<dbReference type="InterPro" id="IPR011010">
    <property type="entry name" value="DNA_brk_join_enz"/>
</dbReference>
<dbReference type="Gene3D" id="1.10.150.130">
    <property type="match status" value="1"/>
</dbReference>
<evidence type="ECO:0000256" key="4">
    <source>
        <dbReference type="ARBA" id="ARBA00023172"/>
    </source>
</evidence>
<dbReference type="SUPFAM" id="SSF56349">
    <property type="entry name" value="DNA breaking-rejoining enzymes"/>
    <property type="match status" value="1"/>
</dbReference>
<comment type="caution">
    <text evidence="6">The sequence shown here is derived from an EMBL/GenBank/DDBJ whole genome shotgun (WGS) entry which is preliminary data.</text>
</comment>
<dbReference type="PANTHER" id="PTHR30629:SF2">
    <property type="entry name" value="PROPHAGE INTEGRASE INTS-RELATED"/>
    <property type="match status" value="1"/>
</dbReference>
<evidence type="ECO:0000256" key="3">
    <source>
        <dbReference type="ARBA" id="ARBA00023125"/>
    </source>
</evidence>
<keyword evidence="7" id="KW-1185">Reference proteome</keyword>
<dbReference type="Pfam" id="PF22022">
    <property type="entry name" value="Phage_int_M"/>
    <property type="match status" value="1"/>
</dbReference>
<dbReference type="InterPro" id="IPR010998">
    <property type="entry name" value="Integrase_recombinase_N"/>
</dbReference>
<gene>
    <name evidence="6" type="ORF">M0638_25310</name>
</gene>
<dbReference type="InterPro" id="IPR050808">
    <property type="entry name" value="Phage_Integrase"/>
</dbReference>
<feature type="domain" description="Tyr recombinase" evidence="5">
    <location>
        <begin position="203"/>
        <end position="388"/>
    </location>
</feature>
<dbReference type="GO" id="GO:0003677">
    <property type="term" value="F:DNA binding"/>
    <property type="evidence" value="ECO:0007669"/>
    <property type="project" value="UniProtKB-KW"/>
</dbReference>
<dbReference type="InterPro" id="IPR025166">
    <property type="entry name" value="Integrase_DNA_bind_dom"/>
</dbReference>
<dbReference type="GO" id="GO:0015074">
    <property type="term" value="P:DNA integration"/>
    <property type="evidence" value="ECO:0007669"/>
    <property type="project" value="UniProtKB-KW"/>
</dbReference>
<dbReference type="Pfam" id="PF13356">
    <property type="entry name" value="Arm-DNA-bind_3"/>
    <property type="match status" value="1"/>
</dbReference>
<dbReference type="CDD" id="cd00801">
    <property type="entry name" value="INT_P4_C"/>
    <property type="match status" value="1"/>
</dbReference>
<protein>
    <submittedName>
        <fullName evidence="6">Integrase arm-type DNA-binding domain-containing protein</fullName>
    </submittedName>
</protein>
<dbReference type="AlphaFoldDB" id="A0A9X1YDC1"/>
<dbReference type="GO" id="GO:0006310">
    <property type="term" value="P:DNA recombination"/>
    <property type="evidence" value="ECO:0007669"/>
    <property type="project" value="UniProtKB-KW"/>
</dbReference>
<evidence type="ECO:0000256" key="1">
    <source>
        <dbReference type="ARBA" id="ARBA00008857"/>
    </source>
</evidence>
<dbReference type="Proteomes" id="UP001139516">
    <property type="component" value="Unassembled WGS sequence"/>
</dbReference>
<organism evidence="6 7">
    <name type="scientific">Roseomonas acroporae</name>
    <dbReference type="NCBI Taxonomy" id="2937791"/>
    <lineage>
        <taxon>Bacteria</taxon>
        <taxon>Pseudomonadati</taxon>
        <taxon>Pseudomonadota</taxon>
        <taxon>Alphaproteobacteria</taxon>
        <taxon>Acetobacterales</taxon>
        <taxon>Roseomonadaceae</taxon>
        <taxon>Roseomonas</taxon>
    </lineage>
</organism>
<evidence type="ECO:0000259" key="5">
    <source>
        <dbReference type="PROSITE" id="PS51898"/>
    </source>
</evidence>
<evidence type="ECO:0000256" key="2">
    <source>
        <dbReference type="ARBA" id="ARBA00022908"/>
    </source>
</evidence>
<dbReference type="InterPro" id="IPR038488">
    <property type="entry name" value="Integrase_DNA-bd_sf"/>
</dbReference>
<dbReference type="Gene3D" id="3.30.160.390">
    <property type="entry name" value="Integrase, DNA-binding domain"/>
    <property type="match status" value="1"/>
</dbReference>
<dbReference type="PANTHER" id="PTHR30629">
    <property type="entry name" value="PROPHAGE INTEGRASE"/>
    <property type="match status" value="1"/>
</dbReference>
<accession>A0A9X1YDC1</accession>
<reference evidence="6" key="1">
    <citation type="submission" date="2022-04" db="EMBL/GenBank/DDBJ databases">
        <title>Roseomonas acroporae sp. nov., isolated from coral Acropora digitifera.</title>
        <authorList>
            <person name="Sun H."/>
        </authorList>
    </citation>
    <scope>NUCLEOTIDE SEQUENCE</scope>
    <source>
        <strain evidence="6">NAR14</strain>
    </source>
</reference>
<dbReference type="InterPro" id="IPR013762">
    <property type="entry name" value="Integrase-like_cat_sf"/>
</dbReference>
<dbReference type="PROSITE" id="PS51898">
    <property type="entry name" value="TYR_RECOMBINASE"/>
    <property type="match status" value="1"/>
</dbReference>
<sequence>MPLTDKQIRAAKPRERPYRLGDGAGLYLEVAPGGAKLWRLRYQIAGRESMTALGRYPEVSLAEARERRAAARAGLRAGRTPAAEAAQRRQEAAVAEASRFEAVAREWHAARLPTWKPVHAADVLDSLERLVFPALGALPVRQITPSMVLAVLRAIEARPAVETAHRVRQRMSAIFVHAIATDRGDADPAAVVKPALMPVERGRQPAITDLAGVREVLARAEAIPAHPATRLALRLLALTATRPGEVQGAGWREFEGLDGPEPLWRIPPERAKMGREHLVPLAPQAVAVVEAARRLSGRHPHLFPNSRHAHKPMSENALGYLLNRAGYHSRHVPHGWRAAFSSIMNERFPADRAVIDLMLSHVSEDRVEAAYNRAQHMPRRRELARLWADMLLDGMPEPATLLAGPRR</sequence>
<dbReference type="InterPro" id="IPR002104">
    <property type="entry name" value="Integrase_catalytic"/>
</dbReference>
<keyword evidence="3 6" id="KW-0238">DNA-binding</keyword>
<name>A0A9X1YDC1_9PROT</name>
<dbReference type="EMBL" id="JALPRX010000139">
    <property type="protein sequence ID" value="MCK8787690.1"/>
    <property type="molecule type" value="Genomic_DNA"/>
</dbReference>